<evidence type="ECO:0000313" key="2">
    <source>
        <dbReference type="RefSeq" id="XP_059601383.1"/>
    </source>
</evidence>
<proteinExistence type="predicted"/>
<reference evidence="2" key="2">
    <citation type="submission" date="2025-08" db="UniProtKB">
        <authorList>
            <consortium name="RefSeq"/>
        </authorList>
    </citation>
    <scope>IDENTIFICATION</scope>
</reference>
<evidence type="ECO:0000256" key="1">
    <source>
        <dbReference type="SAM" id="MobiDB-lite"/>
    </source>
</evidence>
<dbReference type="KEGG" id="ang:An09g03390"/>
<accession>A0AAJ8DZ18</accession>
<dbReference type="RefSeq" id="XP_059601383.1">
    <property type="nucleotide sequence ID" value="XM_059749719.1"/>
</dbReference>
<gene>
    <name evidence="2" type="ORF">An09g03390</name>
</gene>
<organism evidence="2">
    <name type="scientific">Aspergillus niger</name>
    <dbReference type="NCBI Taxonomy" id="5061"/>
    <lineage>
        <taxon>Eukaryota</taxon>
        <taxon>Fungi</taxon>
        <taxon>Dikarya</taxon>
        <taxon>Ascomycota</taxon>
        <taxon>Pezizomycotina</taxon>
        <taxon>Eurotiomycetes</taxon>
        <taxon>Eurotiomycetidae</taxon>
        <taxon>Eurotiales</taxon>
        <taxon>Aspergillaceae</taxon>
        <taxon>Aspergillus</taxon>
        <taxon>Aspergillus subgen. Circumdati</taxon>
    </lineage>
</organism>
<feature type="region of interest" description="Disordered" evidence="1">
    <location>
        <begin position="1"/>
        <end position="38"/>
    </location>
</feature>
<reference evidence="2" key="1">
    <citation type="submission" date="2025-02" db="EMBL/GenBank/DDBJ databases">
        <authorList>
            <consortium name="NCBI Genome Project"/>
        </authorList>
    </citation>
    <scope>NUCLEOTIDE SEQUENCE</scope>
</reference>
<dbReference type="AlphaFoldDB" id="A0AAJ8DZ18"/>
<protein>
    <submittedName>
        <fullName evidence="2">Uncharacterized protein</fullName>
    </submittedName>
</protein>
<name>A0AAJ8DZ18_ASPNG</name>
<feature type="compositionally biased region" description="Basic residues" evidence="1">
    <location>
        <begin position="28"/>
        <end position="38"/>
    </location>
</feature>
<sequence length="38" mass="4286">MKSKREKEGGGGNRFTVWAEDGDQSASAKKRRDHSSQY</sequence>
<dbReference type="GeneID" id="84592005"/>
<dbReference type="VEuPathDB" id="FungiDB:An09g03390"/>